<dbReference type="SUPFAM" id="SSF48403">
    <property type="entry name" value="Ankyrin repeat"/>
    <property type="match status" value="1"/>
</dbReference>
<dbReference type="GO" id="GO:0009862">
    <property type="term" value="P:systemic acquired resistance, salicylic acid mediated signaling pathway"/>
    <property type="evidence" value="ECO:0007669"/>
    <property type="project" value="InterPro"/>
</dbReference>
<dbReference type="Proteomes" id="UP000323000">
    <property type="component" value="Chromosome 9"/>
</dbReference>
<dbReference type="InterPro" id="IPR044292">
    <property type="entry name" value="NPR"/>
</dbReference>
<evidence type="ECO:0000313" key="1">
    <source>
        <dbReference type="EMBL" id="TXG54522.1"/>
    </source>
</evidence>
<dbReference type="GO" id="GO:2000022">
    <property type="term" value="P:regulation of jasmonic acid mediated signaling pathway"/>
    <property type="evidence" value="ECO:0007669"/>
    <property type="project" value="InterPro"/>
</dbReference>
<protein>
    <submittedName>
        <fullName evidence="1">Uncharacterized protein</fullName>
    </submittedName>
</protein>
<reference evidence="2" key="1">
    <citation type="journal article" date="2019" name="Gigascience">
        <title>De novo genome assembly of the endangered Acer yangbiense, a plant species with extremely small populations endemic to Yunnan Province, China.</title>
        <authorList>
            <person name="Yang J."/>
            <person name="Wariss H.M."/>
            <person name="Tao L."/>
            <person name="Zhang R."/>
            <person name="Yun Q."/>
            <person name="Hollingsworth P."/>
            <person name="Dao Z."/>
            <person name="Luo G."/>
            <person name="Guo H."/>
            <person name="Ma Y."/>
            <person name="Sun W."/>
        </authorList>
    </citation>
    <scope>NUCLEOTIDE SEQUENCE [LARGE SCALE GENOMIC DNA]</scope>
    <source>
        <strain evidence="2">cv. Malutang</strain>
    </source>
</reference>
<comment type="caution">
    <text evidence="1">The sequence shown here is derived from an EMBL/GenBank/DDBJ whole genome shotgun (WGS) entry which is preliminary data.</text>
</comment>
<dbReference type="AlphaFoldDB" id="A0A5C7HDG3"/>
<dbReference type="Gene3D" id="1.25.40.20">
    <property type="entry name" value="Ankyrin repeat-containing domain"/>
    <property type="match status" value="1"/>
</dbReference>
<dbReference type="EMBL" id="VAHF01000009">
    <property type="protein sequence ID" value="TXG54522.1"/>
    <property type="molecule type" value="Genomic_DNA"/>
</dbReference>
<dbReference type="GO" id="GO:2000031">
    <property type="term" value="P:regulation of salicylic acid mediated signaling pathway"/>
    <property type="evidence" value="ECO:0007669"/>
    <property type="project" value="InterPro"/>
</dbReference>
<dbReference type="GO" id="GO:0050832">
    <property type="term" value="P:defense response to fungus"/>
    <property type="evidence" value="ECO:0007669"/>
    <property type="project" value="TreeGrafter"/>
</dbReference>
<dbReference type="GO" id="GO:0005634">
    <property type="term" value="C:nucleus"/>
    <property type="evidence" value="ECO:0007669"/>
    <property type="project" value="TreeGrafter"/>
</dbReference>
<dbReference type="InterPro" id="IPR036770">
    <property type="entry name" value="Ankyrin_rpt-contain_sf"/>
</dbReference>
<proteinExistence type="predicted"/>
<dbReference type="GO" id="GO:0042742">
    <property type="term" value="P:defense response to bacterium"/>
    <property type="evidence" value="ECO:0007669"/>
    <property type="project" value="TreeGrafter"/>
</dbReference>
<dbReference type="PANTHER" id="PTHR46475">
    <property type="entry name" value="REGULATORY PROTEIN NPR3"/>
    <property type="match status" value="1"/>
</dbReference>
<dbReference type="OrthoDB" id="1731685at2759"/>
<evidence type="ECO:0000313" key="2">
    <source>
        <dbReference type="Proteomes" id="UP000323000"/>
    </source>
</evidence>
<organism evidence="1 2">
    <name type="scientific">Acer yangbiense</name>
    <dbReference type="NCBI Taxonomy" id="1000413"/>
    <lineage>
        <taxon>Eukaryota</taxon>
        <taxon>Viridiplantae</taxon>
        <taxon>Streptophyta</taxon>
        <taxon>Embryophyta</taxon>
        <taxon>Tracheophyta</taxon>
        <taxon>Spermatophyta</taxon>
        <taxon>Magnoliopsida</taxon>
        <taxon>eudicotyledons</taxon>
        <taxon>Gunneridae</taxon>
        <taxon>Pentapetalae</taxon>
        <taxon>rosids</taxon>
        <taxon>malvids</taxon>
        <taxon>Sapindales</taxon>
        <taxon>Sapindaceae</taxon>
        <taxon>Hippocastanoideae</taxon>
        <taxon>Acereae</taxon>
        <taxon>Acer</taxon>
    </lineage>
</organism>
<name>A0A5C7HDG3_9ROSI</name>
<sequence length="132" mass="14089">MSSCLSNSNGSSTHNITASTAPELGSSSVAVLRTDAEYDYTDSEIVVEGIPVGILSIGLADLNLKNTRGHTVLLHVAARRKEPSILVALLINGACTSKTTLDWQTVVAICQKLTRPKEFNVREHVILITGDS</sequence>
<keyword evidence="2" id="KW-1185">Reference proteome</keyword>
<accession>A0A5C7HDG3</accession>
<dbReference type="PANTHER" id="PTHR46475:SF7">
    <property type="entry name" value="REGULATORY PROTEIN, PUTATIVE-RELATED"/>
    <property type="match status" value="1"/>
</dbReference>
<gene>
    <name evidence="1" type="ORF">EZV62_019778</name>
</gene>